<protein>
    <submittedName>
        <fullName evidence="3">GH23</fullName>
    </submittedName>
</protein>
<reference evidence="3" key="1">
    <citation type="submission" date="2020-02" db="EMBL/GenBank/DDBJ databases">
        <authorList>
            <person name="Meier V. D."/>
        </authorList>
    </citation>
    <scope>NUCLEOTIDE SEQUENCE</scope>
    <source>
        <strain evidence="3">AVDCRST_MAG10</strain>
    </source>
</reference>
<dbReference type="EMBL" id="CADCTB010000145">
    <property type="protein sequence ID" value="CAA9253471.1"/>
    <property type="molecule type" value="Genomic_DNA"/>
</dbReference>
<feature type="region of interest" description="Disordered" evidence="1">
    <location>
        <begin position="1"/>
        <end position="20"/>
    </location>
</feature>
<accession>A0A6J4ILF0</accession>
<dbReference type="Gene3D" id="1.10.530.10">
    <property type="match status" value="1"/>
</dbReference>
<dbReference type="Pfam" id="PF13406">
    <property type="entry name" value="SLT_2"/>
    <property type="match status" value="1"/>
</dbReference>
<dbReference type="GO" id="GO:0009253">
    <property type="term" value="P:peptidoglycan catabolic process"/>
    <property type="evidence" value="ECO:0007669"/>
    <property type="project" value="TreeGrafter"/>
</dbReference>
<evidence type="ECO:0000259" key="2">
    <source>
        <dbReference type="Pfam" id="PF13406"/>
    </source>
</evidence>
<dbReference type="PANTHER" id="PTHR30163">
    <property type="entry name" value="MEMBRANE-BOUND LYTIC MUREIN TRANSGLYCOSYLASE B"/>
    <property type="match status" value="1"/>
</dbReference>
<sequence length="207" mass="21085">MFTAVPADVEPPPARPASPDTGAFLARLNTELLQRPGRLALAFLATVVAPAVVVQAGSIDAQPAADVRTEDGSDGSVPAPIPGDRATWLPLARQAAATCPGLSSAVLVAIGSVESSLGLQTGTSSAGAVGPMQFLPSTWEAYGADGDGDGVSDIMNPIDAVHGAARLLCANGGADPHQLHSALWNYNHSDDYVRQVIGLARFIPVGT</sequence>
<dbReference type="CDD" id="cd13399">
    <property type="entry name" value="Slt35-like"/>
    <property type="match status" value="1"/>
</dbReference>
<dbReference type="InterPro" id="IPR023346">
    <property type="entry name" value="Lysozyme-like_dom_sf"/>
</dbReference>
<dbReference type="AlphaFoldDB" id="A0A6J4ILF0"/>
<proteinExistence type="predicted"/>
<organism evidence="3">
    <name type="scientific">uncultured Acidimicrobiales bacterium</name>
    <dbReference type="NCBI Taxonomy" id="310071"/>
    <lineage>
        <taxon>Bacteria</taxon>
        <taxon>Bacillati</taxon>
        <taxon>Actinomycetota</taxon>
        <taxon>Acidimicrobiia</taxon>
        <taxon>Acidimicrobiales</taxon>
        <taxon>environmental samples</taxon>
    </lineage>
</organism>
<dbReference type="InterPro" id="IPR031304">
    <property type="entry name" value="SLT_2"/>
</dbReference>
<evidence type="ECO:0000313" key="3">
    <source>
        <dbReference type="EMBL" id="CAA9253471.1"/>
    </source>
</evidence>
<name>A0A6J4ILF0_9ACTN</name>
<dbReference type="PANTHER" id="PTHR30163:SF8">
    <property type="entry name" value="LYTIC MUREIN TRANSGLYCOSYLASE"/>
    <property type="match status" value="1"/>
</dbReference>
<feature type="domain" description="Transglycosylase SLT" evidence="2">
    <location>
        <begin position="122"/>
        <end position="172"/>
    </location>
</feature>
<gene>
    <name evidence="3" type="ORF">AVDCRST_MAG10-2351</name>
</gene>
<dbReference type="InterPro" id="IPR043426">
    <property type="entry name" value="MltB-like"/>
</dbReference>
<dbReference type="SUPFAM" id="SSF53955">
    <property type="entry name" value="Lysozyme-like"/>
    <property type="match status" value="1"/>
</dbReference>
<evidence type="ECO:0000256" key="1">
    <source>
        <dbReference type="SAM" id="MobiDB-lite"/>
    </source>
</evidence>
<dbReference type="GO" id="GO:0008933">
    <property type="term" value="F:peptidoglycan lytic transglycosylase activity"/>
    <property type="evidence" value="ECO:0007669"/>
    <property type="project" value="TreeGrafter"/>
</dbReference>